<dbReference type="Proteomes" id="UP001358614">
    <property type="component" value="Chromosome 3"/>
</dbReference>
<name>A0AAX4KVE9_9TREE</name>
<keyword evidence="3" id="KW-1185">Reference proteome</keyword>
<protein>
    <recommendedName>
        <fullName evidence="4">EF-hand domain-containing protein</fullName>
    </recommendedName>
</protein>
<dbReference type="AlphaFoldDB" id="A0AAX4KVE9"/>
<feature type="region of interest" description="Disordered" evidence="1">
    <location>
        <begin position="48"/>
        <end position="137"/>
    </location>
</feature>
<evidence type="ECO:0000313" key="2">
    <source>
        <dbReference type="EMBL" id="WWD10079.1"/>
    </source>
</evidence>
<feature type="region of interest" description="Disordered" evidence="1">
    <location>
        <begin position="536"/>
        <end position="662"/>
    </location>
</feature>
<evidence type="ECO:0008006" key="4">
    <source>
        <dbReference type="Google" id="ProtNLM"/>
    </source>
</evidence>
<feature type="compositionally biased region" description="Polar residues" evidence="1">
    <location>
        <begin position="195"/>
        <end position="213"/>
    </location>
</feature>
<dbReference type="KEGG" id="ker:91107013"/>
<dbReference type="RefSeq" id="XP_066088046.1">
    <property type="nucleotide sequence ID" value="XM_066231949.1"/>
</dbReference>
<reference evidence="2 3" key="1">
    <citation type="submission" date="2024-01" db="EMBL/GenBank/DDBJ databases">
        <title>Comparative genomics of Cryptococcus and Kwoniella reveals pathogenesis evolution and contrasting modes of karyotype evolution via chromosome fusion or intercentromeric recombination.</title>
        <authorList>
            <person name="Coelho M.A."/>
            <person name="David-Palma M."/>
            <person name="Shea T."/>
            <person name="Bowers K."/>
            <person name="McGinley-Smith S."/>
            <person name="Mohammad A.W."/>
            <person name="Gnirke A."/>
            <person name="Yurkov A.M."/>
            <person name="Nowrousian M."/>
            <person name="Sun S."/>
            <person name="Cuomo C.A."/>
            <person name="Heitman J."/>
        </authorList>
    </citation>
    <scope>NUCLEOTIDE SEQUENCE [LARGE SCALE GENOMIC DNA]</scope>
    <source>
        <strain evidence="2 3">PYCC6329</strain>
    </source>
</reference>
<feature type="compositionally biased region" description="Polar residues" evidence="1">
    <location>
        <begin position="597"/>
        <end position="621"/>
    </location>
</feature>
<feature type="compositionally biased region" description="Polar residues" evidence="1">
    <location>
        <begin position="221"/>
        <end position="240"/>
    </location>
</feature>
<proteinExistence type="predicted"/>
<feature type="compositionally biased region" description="Basic and acidic residues" evidence="1">
    <location>
        <begin position="573"/>
        <end position="582"/>
    </location>
</feature>
<feature type="compositionally biased region" description="Polar residues" evidence="1">
    <location>
        <begin position="560"/>
        <end position="572"/>
    </location>
</feature>
<feature type="compositionally biased region" description="Low complexity" evidence="1">
    <location>
        <begin position="541"/>
        <end position="559"/>
    </location>
</feature>
<evidence type="ECO:0000313" key="3">
    <source>
        <dbReference type="Proteomes" id="UP001358614"/>
    </source>
</evidence>
<feature type="compositionally biased region" description="Low complexity" evidence="1">
    <location>
        <begin position="68"/>
        <end position="90"/>
    </location>
</feature>
<feature type="region of interest" description="Disordered" evidence="1">
    <location>
        <begin position="1"/>
        <end position="33"/>
    </location>
</feature>
<feature type="region of interest" description="Disordered" evidence="1">
    <location>
        <begin position="188"/>
        <end position="241"/>
    </location>
</feature>
<gene>
    <name evidence="2" type="ORF">V865_008212</name>
</gene>
<sequence>MSFYSPYNPMAHHGQSWGPPPSSQSSSSIRDTLSNWSNSARNYVSGLAQGAAERLRPNTPPPGYWMNPSLSSGQQTSGTSNSSNQSFSPWSSPPQQPQQSLVPAHSYPTSQGIPPNQTYGTGSESDQPGVKAGMYDDGQRKGYEITFDTTKLSGDQWYKSQVGDGKGNIAFTAILSIGPGGRKQFDVYSGAGPAHSNTSMTGPQFQPSQSSNGMIGPSGPNGFTNPTGPTDPGQSTTSEPQIDRMPNLIDMMSDQNPQNWVYGVPPVDLSNIGTSKSTTYGEKGSKYSDILFGKGFVDGFDGPRKVLEDTTDWVQNRYHHADWTKQYGVGELALNRQDAREIASQFLDSDHDGSLYREAQLTDIMDEYVSTGLLPDSNLVYVDSERPTEENGIGSASSLAFDGSKLSDWAINMVGPPEEGYGGYGGGYGSVFSQRQVEKMKDLMDSSQAYGDDLCEAAGFSPEETSLFSSQIGSLLTTEVTSSGRTKPDDDQRRWAYMSLLKAKRVYDNQSDDDKETYNRLATGKLSVEELNTYLQREQQSNSTSNSSASASGSAGSTSDGTPTNSNPSVESQLRDQYDNWRRSQYQEPQPQPSQPTNNFGIPPSMQTGFTGYNPNASSMGVGSGLNKPSAMKGGRVSFNPGREEQDYWEGLPASAVSRGSY</sequence>
<organism evidence="2 3">
    <name type="scientific">Kwoniella europaea PYCC6329</name>
    <dbReference type="NCBI Taxonomy" id="1423913"/>
    <lineage>
        <taxon>Eukaryota</taxon>
        <taxon>Fungi</taxon>
        <taxon>Dikarya</taxon>
        <taxon>Basidiomycota</taxon>
        <taxon>Agaricomycotina</taxon>
        <taxon>Tremellomycetes</taxon>
        <taxon>Tremellales</taxon>
        <taxon>Cryptococcaceae</taxon>
        <taxon>Kwoniella</taxon>
    </lineage>
</organism>
<dbReference type="EMBL" id="CP144091">
    <property type="protein sequence ID" value="WWD10079.1"/>
    <property type="molecule type" value="Genomic_DNA"/>
</dbReference>
<dbReference type="GeneID" id="91107013"/>
<evidence type="ECO:0000256" key="1">
    <source>
        <dbReference type="SAM" id="MobiDB-lite"/>
    </source>
</evidence>
<feature type="compositionally biased region" description="Polar residues" evidence="1">
    <location>
        <begin position="107"/>
        <end position="126"/>
    </location>
</feature>
<accession>A0AAX4KVE9</accession>